<evidence type="ECO:0000259" key="7">
    <source>
        <dbReference type="Pfam" id="PF00278"/>
    </source>
</evidence>
<dbReference type="GO" id="GO:0005737">
    <property type="term" value="C:cytoplasm"/>
    <property type="evidence" value="ECO:0007669"/>
    <property type="project" value="TreeGrafter"/>
</dbReference>
<accession>A0A401PBM4</accession>
<dbReference type="OrthoDB" id="5034579at2759"/>
<organism evidence="8 9">
    <name type="scientific">Scyliorhinus torazame</name>
    <name type="common">Cloudy catshark</name>
    <name type="synonym">Catulus torazame</name>
    <dbReference type="NCBI Taxonomy" id="75743"/>
    <lineage>
        <taxon>Eukaryota</taxon>
        <taxon>Metazoa</taxon>
        <taxon>Chordata</taxon>
        <taxon>Craniata</taxon>
        <taxon>Vertebrata</taxon>
        <taxon>Chondrichthyes</taxon>
        <taxon>Elasmobranchii</taxon>
        <taxon>Galeomorphii</taxon>
        <taxon>Galeoidea</taxon>
        <taxon>Carcharhiniformes</taxon>
        <taxon>Scyliorhinidae</taxon>
        <taxon>Scyliorhinus</taxon>
    </lineage>
</organism>
<dbReference type="AlphaFoldDB" id="A0A401PBM4"/>
<dbReference type="GO" id="GO:0033387">
    <property type="term" value="P:putrescine biosynthetic process from arginine, via ornithine"/>
    <property type="evidence" value="ECO:0007669"/>
    <property type="project" value="TreeGrafter"/>
</dbReference>
<dbReference type="InterPro" id="IPR002433">
    <property type="entry name" value="Orn_de-COase"/>
</dbReference>
<dbReference type="Gene3D" id="2.40.37.10">
    <property type="entry name" value="Lyase, Ornithine Decarboxylase, Chain A, domain 1"/>
    <property type="match status" value="2"/>
</dbReference>
<evidence type="ECO:0000313" key="8">
    <source>
        <dbReference type="EMBL" id="GCB70515.1"/>
    </source>
</evidence>
<keyword evidence="2" id="KW-0210">Decarboxylase</keyword>
<comment type="catalytic activity">
    <reaction evidence="5">
        <text>L-ornithine + H(+) = putrescine + CO2</text>
        <dbReference type="Rhea" id="RHEA:22964"/>
        <dbReference type="ChEBI" id="CHEBI:15378"/>
        <dbReference type="ChEBI" id="CHEBI:16526"/>
        <dbReference type="ChEBI" id="CHEBI:46911"/>
        <dbReference type="ChEBI" id="CHEBI:326268"/>
        <dbReference type="EC" id="4.1.1.17"/>
    </reaction>
</comment>
<evidence type="ECO:0000256" key="4">
    <source>
        <dbReference type="ARBA" id="ARBA00034138"/>
    </source>
</evidence>
<keyword evidence="2" id="KW-0456">Lyase</keyword>
<dbReference type="SUPFAM" id="SSF50621">
    <property type="entry name" value="Alanine racemase C-terminal domain-like"/>
    <property type="match status" value="1"/>
</dbReference>
<dbReference type="Pfam" id="PF00278">
    <property type="entry name" value="Orn_DAP_Arg_deC"/>
    <property type="match status" value="1"/>
</dbReference>
<dbReference type="PANTHER" id="PTHR11482">
    <property type="entry name" value="ARGININE/DIAMINOPIMELATE/ORNITHINE DECARBOXYLASE"/>
    <property type="match status" value="1"/>
</dbReference>
<evidence type="ECO:0000313" key="9">
    <source>
        <dbReference type="Proteomes" id="UP000288216"/>
    </source>
</evidence>
<dbReference type="PRINTS" id="PR01182">
    <property type="entry name" value="ORNDCRBXLASE"/>
</dbReference>
<evidence type="ECO:0000256" key="6">
    <source>
        <dbReference type="RuleBase" id="RU003737"/>
    </source>
</evidence>
<evidence type="ECO:0000256" key="2">
    <source>
        <dbReference type="ARBA" id="ARBA00022793"/>
    </source>
</evidence>
<dbReference type="InterPro" id="IPR009006">
    <property type="entry name" value="Ala_racemase/Decarboxylase_C"/>
</dbReference>
<evidence type="ECO:0000256" key="3">
    <source>
        <dbReference type="ARBA" id="ARBA00034115"/>
    </source>
</evidence>
<dbReference type="Proteomes" id="UP000288216">
    <property type="component" value="Unassembled WGS sequence"/>
</dbReference>
<feature type="domain" description="Orn/DAP/Arg decarboxylase 2 C-terminal" evidence="7">
    <location>
        <begin position="139"/>
        <end position="244"/>
    </location>
</feature>
<dbReference type="FunFam" id="2.40.37.10:FF:000005">
    <property type="entry name" value="Ornithine decarboxylase"/>
    <property type="match status" value="1"/>
</dbReference>
<comment type="caution">
    <text evidence="8">The sequence shown here is derived from an EMBL/GenBank/DDBJ whole genome shotgun (WGS) entry which is preliminary data.</text>
</comment>
<dbReference type="PRINTS" id="PR01179">
    <property type="entry name" value="ODADCRBXLASE"/>
</dbReference>
<comment type="similarity">
    <text evidence="6">Belongs to the Orn/Lys/Arg decarboxylase class-II family.</text>
</comment>
<dbReference type="InterPro" id="IPR000183">
    <property type="entry name" value="Orn/DAP/Arg_de-COase"/>
</dbReference>
<gene>
    <name evidence="8" type="ORF">scyTo_0001303</name>
</gene>
<dbReference type="EMBL" id="BFAA01000286">
    <property type="protein sequence ID" value="GCB70515.1"/>
    <property type="molecule type" value="Genomic_DNA"/>
</dbReference>
<sequence>MTGIKVLPAEKGEGFLKKGHEGDAGAANCTLRMAEIQLLCKRMNDFSNGDFDIAFLEEGFSARDILESKINEVSHSDDKDAFYSTVSTCIFLIIGGGFPGSEDTKLKFEEIAAVINPALDKYFPTDFGVQVIAEPGWFYVASAYTLSVNIIAKKVMFNEQSNSDDEDDCECDMTLMHYVNDGVYGSFNCILYDPAHVMPVLVKKPKSDERLYLTSIWGPTCDWLDRCNLPELQVGDWMVFENMGACTVAAASTFNGFQRPQIFYVMSRPAWKLMQQTKEDGFLSQVEDRAANTLLASCAWESEIELLCSSSCPSARVNVQTVNRTLADQLEILAELGGLGNSKWLPFGASN</sequence>
<dbReference type="STRING" id="75743.A0A401PBM4"/>
<name>A0A401PBM4_SCYTO</name>
<proteinExistence type="inferred from homology"/>
<dbReference type="EC" id="4.1.1.17" evidence="4"/>
<protein>
    <recommendedName>
        <fullName evidence="4">ornithine decarboxylase</fullName>
        <ecNumber evidence="4">4.1.1.17</ecNumber>
    </recommendedName>
</protein>
<keyword evidence="9" id="KW-1185">Reference proteome</keyword>
<dbReference type="PANTHER" id="PTHR11482:SF42">
    <property type="entry name" value="ORNITHINE DECARBOXYLASE"/>
    <property type="match status" value="1"/>
</dbReference>
<dbReference type="GO" id="GO:0004586">
    <property type="term" value="F:ornithine decarboxylase activity"/>
    <property type="evidence" value="ECO:0007669"/>
    <property type="project" value="UniProtKB-EC"/>
</dbReference>
<dbReference type="InterPro" id="IPR022643">
    <property type="entry name" value="De-COase2_C"/>
</dbReference>
<reference evidence="8 9" key="1">
    <citation type="journal article" date="2018" name="Nat. Ecol. Evol.">
        <title>Shark genomes provide insights into elasmobranch evolution and the origin of vertebrates.</title>
        <authorList>
            <person name="Hara Y"/>
            <person name="Yamaguchi K"/>
            <person name="Onimaru K"/>
            <person name="Kadota M"/>
            <person name="Koyanagi M"/>
            <person name="Keeley SD"/>
            <person name="Tatsumi K"/>
            <person name="Tanaka K"/>
            <person name="Motone F"/>
            <person name="Kageyama Y"/>
            <person name="Nozu R"/>
            <person name="Adachi N"/>
            <person name="Nishimura O"/>
            <person name="Nakagawa R"/>
            <person name="Tanegashima C"/>
            <person name="Kiyatake I"/>
            <person name="Matsumoto R"/>
            <person name="Murakumo K"/>
            <person name="Nishida K"/>
            <person name="Terakita A"/>
            <person name="Kuratani S"/>
            <person name="Sato K"/>
            <person name="Hyodo S Kuraku.S."/>
        </authorList>
    </citation>
    <scope>NUCLEOTIDE SEQUENCE [LARGE SCALE GENOMIC DNA]</scope>
</reference>
<evidence type="ECO:0000256" key="5">
    <source>
        <dbReference type="ARBA" id="ARBA00049127"/>
    </source>
</evidence>
<keyword evidence="1" id="KW-0597">Phosphoprotein</keyword>
<comment type="pathway">
    <text evidence="3">Amine and polyamine biosynthesis; putrescine biosynthesis via L-ornithine pathway; putrescine from L-ornithine: step 1/1.</text>
</comment>
<evidence type="ECO:0000256" key="1">
    <source>
        <dbReference type="ARBA" id="ARBA00022553"/>
    </source>
</evidence>